<dbReference type="EMBL" id="CAJMWT010007537">
    <property type="protein sequence ID" value="CAE6526443.1"/>
    <property type="molecule type" value="Genomic_DNA"/>
</dbReference>
<dbReference type="Proteomes" id="UP000663843">
    <property type="component" value="Unassembled WGS sequence"/>
</dbReference>
<organism evidence="3 4">
    <name type="scientific">Rhizoctonia solani</name>
    <dbReference type="NCBI Taxonomy" id="456999"/>
    <lineage>
        <taxon>Eukaryota</taxon>
        <taxon>Fungi</taxon>
        <taxon>Dikarya</taxon>
        <taxon>Basidiomycota</taxon>
        <taxon>Agaricomycotina</taxon>
        <taxon>Agaricomycetes</taxon>
        <taxon>Cantharellales</taxon>
        <taxon>Ceratobasidiaceae</taxon>
        <taxon>Rhizoctonia</taxon>
    </lineage>
</organism>
<dbReference type="PANTHER" id="PTHR10334">
    <property type="entry name" value="CYSTEINE-RICH SECRETORY PROTEIN-RELATED"/>
    <property type="match status" value="1"/>
</dbReference>
<reference evidence="3" key="1">
    <citation type="submission" date="2021-01" db="EMBL/GenBank/DDBJ databases">
        <authorList>
            <person name="Kaushik A."/>
        </authorList>
    </citation>
    <scope>NUCLEOTIDE SEQUENCE</scope>
    <source>
        <strain evidence="3">AG2-2IIIB</strain>
    </source>
</reference>
<dbReference type="SUPFAM" id="SSF55797">
    <property type="entry name" value="PR-1-like"/>
    <property type="match status" value="1"/>
</dbReference>
<dbReference type="InterPro" id="IPR035940">
    <property type="entry name" value="CAP_sf"/>
</dbReference>
<proteinExistence type="predicted"/>
<dbReference type="Pfam" id="PF00188">
    <property type="entry name" value="CAP"/>
    <property type="match status" value="1"/>
</dbReference>
<feature type="signal peptide" evidence="1">
    <location>
        <begin position="1"/>
        <end position="34"/>
    </location>
</feature>
<dbReference type="AlphaFoldDB" id="A0A8H3DK50"/>
<dbReference type="InterPro" id="IPR014044">
    <property type="entry name" value="CAP_dom"/>
</dbReference>
<evidence type="ECO:0000259" key="2">
    <source>
        <dbReference type="SMART" id="SM00198"/>
    </source>
</evidence>
<dbReference type="PRINTS" id="PR00837">
    <property type="entry name" value="V5TPXLIKE"/>
</dbReference>
<comment type="caution">
    <text evidence="3">The sequence shown here is derived from an EMBL/GenBank/DDBJ whole genome shotgun (WGS) entry which is preliminary data.</text>
</comment>
<sequence length="174" mass="18802">MQGPQSISPSILNTMHRFSYVPIVLLSLAASACAAPSMHPARQANEYLDAHNSFRAQHGADPLVWSAELEAKAQNWANGCTFEHGSTGENLAVGTGEFGPAAAVKLWTDEVDQYDPNNPQPSHFTQVVWKSTTELGCAVTRCPAGTIYPEESSYHVCEYAPPGNVIGQFPENVQ</sequence>
<accession>A0A8H3DK50</accession>
<evidence type="ECO:0000256" key="1">
    <source>
        <dbReference type="SAM" id="SignalP"/>
    </source>
</evidence>
<gene>
    <name evidence="3" type="ORF">RDB_LOCUS172430</name>
</gene>
<dbReference type="InterPro" id="IPR001283">
    <property type="entry name" value="CRISP-related"/>
</dbReference>
<feature type="domain" description="SCP" evidence="2">
    <location>
        <begin position="42"/>
        <end position="167"/>
    </location>
</feature>
<dbReference type="Gene3D" id="3.40.33.10">
    <property type="entry name" value="CAP"/>
    <property type="match status" value="1"/>
</dbReference>
<evidence type="ECO:0000313" key="3">
    <source>
        <dbReference type="EMBL" id="CAE6526443.1"/>
    </source>
</evidence>
<keyword evidence="1" id="KW-0732">Signal</keyword>
<evidence type="ECO:0000313" key="4">
    <source>
        <dbReference type="Proteomes" id="UP000663843"/>
    </source>
</evidence>
<protein>
    <recommendedName>
        <fullName evidence="2">SCP domain-containing protein</fullName>
    </recommendedName>
</protein>
<name>A0A8H3DK50_9AGAM</name>
<feature type="chain" id="PRO_5034301475" description="SCP domain-containing protein" evidence="1">
    <location>
        <begin position="35"/>
        <end position="174"/>
    </location>
</feature>
<dbReference type="SMART" id="SM00198">
    <property type="entry name" value="SCP"/>
    <property type="match status" value="1"/>
</dbReference>